<comment type="similarity">
    <text evidence="4 7">Belongs to the glucosamine/galactosamine-6-phosphate isomerase family. 6-phosphogluconolactonase subfamily.</text>
</comment>
<keyword evidence="7" id="KW-0378">Hydrolase</keyword>
<gene>
    <name evidence="7" type="primary">pgl</name>
    <name evidence="9" type="ORF">D779_1808</name>
</gene>
<dbReference type="InterPro" id="IPR005900">
    <property type="entry name" value="6-phosphogluconolactonase_DevB"/>
</dbReference>
<dbReference type="GO" id="GO:0006098">
    <property type="term" value="P:pentose-phosphate shunt"/>
    <property type="evidence" value="ECO:0007669"/>
    <property type="project" value="UniProtKB-UniPathway"/>
</dbReference>
<dbReference type="EC" id="3.1.1.31" evidence="5 7"/>
<dbReference type="InterPro" id="IPR006148">
    <property type="entry name" value="Glc/Gal-6P_isomerase"/>
</dbReference>
<dbReference type="UniPathway" id="UPA00115">
    <property type="reaction ID" value="UER00409"/>
</dbReference>
<dbReference type="Proteomes" id="UP000019460">
    <property type="component" value="Unassembled WGS sequence"/>
</dbReference>
<comment type="function">
    <text evidence="2 7">Hydrolysis of 6-phosphogluconolactone to 6-phosphogluconate.</text>
</comment>
<feature type="domain" description="Glucosamine/galactosamine-6-phosphate isomerase" evidence="8">
    <location>
        <begin position="6"/>
        <end position="208"/>
    </location>
</feature>
<sequence length="232" mass="24756">MRAFPTLEALEQAAVNVILGVAAQSIASNGRFSLVLAGGRTPRSIYQALRSADTRWSAWSIYYGDERCLPPDDAERNSRMAAEALLDAVPIPPGRIHAIPAELGPEQAAAAYSRELADVDAFDLVLLGLGEDGHTASLFPGGDWERSTRWPDAIAVHGAPKPPESRVSLSPARLSYARRCLFLVAGADKRDAVSRWCAGVDLPASRIGAIEGVDVFTCINARPVPPPESSAE</sequence>
<comment type="caution">
    <text evidence="9">The sequence shown here is derived from an EMBL/GenBank/DDBJ whole genome shotgun (WGS) entry which is preliminary data.</text>
</comment>
<name>W9W332_9GAMM</name>
<keyword evidence="10" id="KW-1185">Reference proteome</keyword>
<evidence type="ECO:0000256" key="2">
    <source>
        <dbReference type="ARBA" id="ARBA00002681"/>
    </source>
</evidence>
<evidence type="ECO:0000256" key="7">
    <source>
        <dbReference type="RuleBase" id="RU365095"/>
    </source>
</evidence>
<evidence type="ECO:0000256" key="1">
    <source>
        <dbReference type="ARBA" id="ARBA00000832"/>
    </source>
</evidence>
<dbReference type="NCBIfam" id="TIGR01198">
    <property type="entry name" value="pgl"/>
    <property type="match status" value="1"/>
</dbReference>
<evidence type="ECO:0000256" key="4">
    <source>
        <dbReference type="ARBA" id="ARBA00010662"/>
    </source>
</evidence>
<evidence type="ECO:0000259" key="8">
    <source>
        <dbReference type="Pfam" id="PF01182"/>
    </source>
</evidence>
<evidence type="ECO:0000256" key="6">
    <source>
        <dbReference type="ARBA" id="ARBA00020337"/>
    </source>
</evidence>
<dbReference type="SUPFAM" id="SSF100950">
    <property type="entry name" value="NagB/RpiA/CoA transferase-like"/>
    <property type="match status" value="1"/>
</dbReference>
<dbReference type="GO" id="GO:0017057">
    <property type="term" value="F:6-phosphogluconolactonase activity"/>
    <property type="evidence" value="ECO:0007669"/>
    <property type="project" value="UniProtKB-UniRule"/>
</dbReference>
<dbReference type="PANTHER" id="PTHR11054:SF0">
    <property type="entry name" value="6-PHOSPHOGLUCONOLACTONASE"/>
    <property type="match status" value="1"/>
</dbReference>
<comment type="catalytic activity">
    <reaction evidence="1 7">
        <text>6-phospho-D-glucono-1,5-lactone + H2O = 6-phospho-D-gluconate + H(+)</text>
        <dbReference type="Rhea" id="RHEA:12556"/>
        <dbReference type="ChEBI" id="CHEBI:15377"/>
        <dbReference type="ChEBI" id="CHEBI:15378"/>
        <dbReference type="ChEBI" id="CHEBI:57955"/>
        <dbReference type="ChEBI" id="CHEBI:58759"/>
        <dbReference type="EC" id="3.1.1.31"/>
    </reaction>
</comment>
<evidence type="ECO:0000256" key="3">
    <source>
        <dbReference type="ARBA" id="ARBA00004961"/>
    </source>
</evidence>
<dbReference type="PANTHER" id="PTHR11054">
    <property type="entry name" value="6-PHOSPHOGLUCONOLACTONASE"/>
    <property type="match status" value="1"/>
</dbReference>
<dbReference type="Gene3D" id="3.40.50.1360">
    <property type="match status" value="1"/>
</dbReference>
<dbReference type="AlphaFoldDB" id="W9W332"/>
<dbReference type="STRING" id="1249627.D779_1808"/>
<organism evidence="9 10">
    <name type="scientific">Imhoffiella purpurea</name>
    <dbReference type="NCBI Taxonomy" id="1249627"/>
    <lineage>
        <taxon>Bacteria</taxon>
        <taxon>Pseudomonadati</taxon>
        <taxon>Pseudomonadota</taxon>
        <taxon>Gammaproteobacteria</taxon>
        <taxon>Chromatiales</taxon>
        <taxon>Chromatiaceae</taxon>
        <taxon>Imhoffiella</taxon>
    </lineage>
</organism>
<reference evidence="9 10" key="1">
    <citation type="submission" date="2012-11" db="EMBL/GenBank/DDBJ databases">
        <title>Genome assembly of Thiorhodococcus sp. AK35.</title>
        <authorList>
            <person name="Nupur N."/>
            <person name="Khatri I."/>
            <person name="Subramanian S."/>
            <person name="Pinnaka A."/>
        </authorList>
    </citation>
    <scope>NUCLEOTIDE SEQUENCE [LARGE SCALE GENOMIC DNA]</scope>
    <source>
        <strain evidence="9 10">AK35</strain>
    </source>
</reference>
<dbReference type="CDD" id="cd01400">
    <property type="entry name" value="6PGL"/>
    <property type="match status" value="1"/>
</dbReference>
<dbReference type="EMBL" id="AONC01000003">
    <property type="protein sequence ID" value="EXJ16985.1"/>
    <property type="molecule type" value="Genomic_DNA"/>
</dbReference>
<dbReference type="PATRIC" id="fig|1249627.3.peg.269"/>
<evidence type="ECO:0000313" key="10">
    <source>
        <dbReference type="Proteomes" id="UP000019460"/>
    </source>
</evidence>
<dbReference type="InterPro" id="IPR039104">
    <property type="entry name" value="6PGL"/>
</dbReference>
<protein>
    <recommendedName>
        <fullName evidence="6 7">6-phosphogluconolactonase</fullName>
        <shortName evidence="7">6PGL</shortName>
        <ecNumber evidence="5 7">3.1.1.31</ecNumber>
    </recommendedName>
</protein>
<dbReference type="InterPro" id="IPR037171">
    <property type="entry name" value="NagB/RpiA_transferase-like"/>
</dbReference>
<comment type="pathway">
    <text evidence="3 7">Carbohydrate degradation; pentose phosphate pathway; D-ribulose 5-phosphate from D-glucose 6-phosphate (oxidative stage): step 2/3.</text>
</comment>
<dbReference type="eggNOG" id="COG0363">
    <property type="taxonomic scope" value="Bacteria"/>
</dbReference>
<proteinExistence type="inferred from homology"/>
<accession>W9W332</accession>
<evidence type="ECO:0000256" key="5">
    <source>
        <dbReference type="ARBA" id="ARBA00013198"/>
    </source>
</evidence>
<dbReference type="GO" id="GO:0005975">
    <property type="term" value="P:carbohydrate metabolic process"/>
    <property type="evidence" value="ECO:0007669"/>
    <property type="project" value="UniProtKB-UniRule"/>
</dbReference>
<dbReference type="Pfam" id="PF01182">
    <property type="entry name" value="Glucosamine_iso"/>
    <property type="match status" value="1"/>
</dbReference>
<evidence type="ECO:0000313" key="9">
    <source>
        <dbReference type="EMBL" id="EXJ16985.1"/>
    </source>
</evidence>